<gene>
    <name evidence="1" type="primary">g6807</name>
    <name evidence="1" type="ORF">NpPPO83_00006807</name>
</gene>
<proteinExistence type="predicted"/>
<reference evidence="1" key="1">
    <citation type="submission" date="2024-09" db="EMBL/GenBank/DDBJ databases">
        <title>Draft Genome Sequences of Neofusicoccum parvum.</title>
        <authorList>
            <person name="Ashida A."/>
            <person name="Camagna M."/>
            <person name="Tanaka A."/>
            <person name="Takemoto D."/>
        </authorList>
    </citation>
    <scope>NUCLEOTIDE SEQUENCE</scope>
    <source>
        <strain evidence="1">PPO83</strain>
    </source>
</reference>
<dbReference type="Proteomes" id="UP001165186">
    <property type="component" value="Unassembled WGS sequence"/>
</dbReference>
<comment type="caution">
    <text evidence="1">The sequence shown here is derived from an EMBL/GenBank/DDBJ whole genome shotgun (WGS) entry which is preliminary data.</text>
</comment>
<organism evidence="1 2">
    <name type="scientific">Neofusicoccum parvum</name>
    <dbReference type="NCBI Taxonomy" id="310453"/>
    <lineage>
        <taxon>Eukaryota</taxon>
        <taxon>Fungi</taxon>
        <taxon>Dikarya</taxon>
        <taxon>Ascomycota</taxon>
        <taxon>Pezizomycotina</taxon>
        <taxon>Dothideomycetes</taxon>
        <taxon>Dothideomycetes incertae sedis</taxon>
        <taxon>Botryosphaeriales</taxon>
        <taxon>Botryosphaeriaceae</taxon>
        <taxon>Neofusicoccum</taxon>
    </lineage>
</organism>
<keyword evidence="2" id="KW-1185">Reference proteome</keyword>
<evidence type="ECO:0000313" key="2">
    <source>
        <dbReference type="Proteomes" id="UP001165186"/>
    </source>
</evidence>
<name>A0ACB5SKT2_9PEZI</name>
<evidence type="ECO:0000313" key="1">
    <source>
        <dbReference type="EMBL" id="GME46105.1"/>
    </source>
</evidence>
<protein>
    <submittedName>
        <fullName evidence="1">Uncharacterized protein</fullName>
    </submittedName>
</protein>
<dbReference type="EMBL" id="BSXG01000122">
    <property type="protein sequence ID" value="GME46105.1"/>
    <property type="molecule type" value="Genomic_DNA"/>
</dbReference>
<sequence>MAPAAAPFGNTIHKLHARVQQLAGENTALKDANDGLKAIWSASRTLAFYEDVAAARRKRNNHTVDRCNRLRVEAGLESTAPAAAVAGWGKVCVNAMIERVCQVNGLPYMEEMHRFAAEQDAIVLEKAEKVMVGVCENMIEKFYELLVEKVEVFGGLCRPLHPVIRAEEVRVVGAAKQDALKTDEEVTEETSEESTEKSERRVDTGVVVGDFADEHSLVGLGITGIPMPKLANMKDVLAEVRAKNQLRISGASDPEKFSEEDTDYRRFHFANTEDLIAEIRAENQLRNCNSFSAIDIIDQNSITHENFSLDDITDESTEQVVRENPELIKDDIAEKVPEDLCEKKSIEEDLKNEEHPDERITGDGHEDEFIRNELKEKLLKYSIEKLGKGGWHMEDLKQGENDEKEKQEDVSLLEKIIGLGFVVGLGICTGEGFSVWIE</sequence>
<accession>A0ACB5SKT2</accession>